<dbReference type="InterPro" id="IPR043822">
    <property type="entry name" value="EsV_1_7_cys"/>
</dbReference>
<protein>
    <submittedName>
        <fullName evidence="1">Uncharacterized protein</fullName>
    </submittedName>
</protein>
<reference evidence="1 2" key="1">
    <citation type="journal article" date="2024" name="Nat. Commun.">
        <title>Phylogenomics reveals the evolutionary origins of lichenization in chlorophyte algae.</title>
        <authorList>
            <person name="Puginier C."/>
            <person name="Libourel C."/>
            <person name="Otte J."/>
            <person name="Skaloud P."/>
            <person name="Haon M."/>
            <person name="Grisel S."/>
            <person name="Petersen M."/>
            <person name="Berrin J.G."/>
            <person name="Delaux P.M."/>
            <person name="Dal Grande F."/>
            <person name="Keller J."/>
        </authorList>
    </citation>
    <scope>NUCLEOTIDE SEQUENCE [LARGE SCALE GENOMIC DNA]</scope>
    <source>
        <strain evidence="1 2">SAG 2036</strain>
    </source>
</reference>
<keyword evidence="2" id="KW-1185">Reference proteome</keyword>
<comment type="caution">
    <text evidence="1">The sequence shown here is derived from an EMBL/GenBank/DDBJ whole genome shotgun (WGS) entry which is preliminary data.</text>
</comment>
<proteinExistence type="predicted"/>
<dbReference type="SMART" id="SM01425">
    <property type="entry name" value="EsV_1_7"/>
    <property type="match status" value="6"/>
</dbReference>
<dbReference type="Proteomes" id="UP001465755">
    <property type="component" value="Unassembled WGS sequence"/>
</dbReference>
<dbReference type="Pfam" id="PF19114">
    <property type="entry name" value="EsV_1_7_cys"/>
    <property type="match status" value="6"/>
</dbReference>
<dbReference type="EMBL" id="JALJOQ010000194">
    <property type="protein sequence ID" value="KAK9790330.1"/>
    <property type="molecule type" value="Genomic_DNA"/>
</dbReference>
<evidence type="ECO:0000313" key="2">
    <source>
        <dbReference type="Proteomes" id="UP001465755"/>
    </source>
</evidence>
<accession>A0AAW1NMP4</accession>
<name>A0AAW1NMP4_9CHLO</name>
<dbReference type="AlphaFoldDB" id="A0AAW1NMP4"/>
<sequence length="548" mass="59912">MSLRCLEDLDQSADMLGSSAQQILGHPSLSDQTIRACFGSAAYVQQLPGTDEELASKFAGPASDTDERELYLAFIAHFGSDAEPIWRDMIQRAATWRAARGCAVLPDFKQWSLPLVIEDMLEAMQPVFASANHPPALAYATAGHMFYRRSCLDADCRALDAMLEDLRPLPDAAMRRIEHCPAIRLAQLGHLARHISSLSERCQSGCSWRDRCPPQGAGRVLLWNELQGTVLGCVLGLQAPRNQTTIEQFFSVQPAEVCSGGDKLTLYDGKETDLADFHPTTTHLKRRTCTCVSCDRYPRYADPGGRTATHCGPCRLPGMVDVVAKRCTMAGCSIQPTFGFPGGPRTRCAGHKGPGMERKTAKCQHAGCQLCPSLGVPGGGAQWCGLHRAEAGVEVVTVFRKCQHEGCNTMPSFGFKGTVQRLWCKKHKGDGGEDVTSLDRKCDHDGCTVAPRYGYPGAPRQWCSTHKGDGGEGVECLGDQCQEVGCRKHPCFGFLAPEGQPSTREWCKDHRDPNNPLIINLTSSKQIKELRAAQDPKQKSMSSFLSKK</sequence>
<organism evidence="1 2">
    <name type="scientific">Symbiochloris irregularis</name>
    <dbReference type="NCBI Taxonomy" id="706552"/>
    <lineage>
        <taxon>Eukaryota</taxon>
        <taxon>Viridiplantae</taxon>
        <taxon>Chlorophyta</taxon>
        <taxon>core chlorophytes</taxon>
        <taxon>Trebouxiophyceae</taxon>
        <taxon>Trebouxiales</taxon>
        <taxon>Trebouxiaceae</taxon>
        <taxon>Symbiochloris</taxon>
    </lineage>
</organism>
<evidence type="ECO:0000313" key="1">
    <source>
        <dbReference type="EMBL" id="KAK9790330.1"/>
    </source>
</evidence>
<gene>
    <name evidence="1" type="ORF">WJX73_000693</name>
</gene>